<keyword evidence="3" id="KW-0813">Transport</keyword>
<dbReference type="InterPro" id="IPR000914">
    <property type="entry name" value="SBP_5_dom"/>
</dbReference>
<evidence type="ECO:0000256" key="2">
    <source>
        <dbReference type="ARBA" id="ARBA00005695"/>
    </source>
</evidence>
<evidence type="ECO:0000313" key="8">
    <source>
        <dbReference type="EMBL" id="PRZ40745.1"/>
    </source>
</evidence>
<dbReference type="GO" id="GO:1904680">
    <property type="term" value="F:peptide transmembrane transporter activity"/>
    <property type="evidence" value="ECO:0007669"/>
    <property type="project" value="TreeGrafter"/>
</dbReference>
<keyword evidence="9" id="KW-1185">Reference proteome</keyword>
<organism evidence="8 9">
    <name type="scientific">Antricoccus suffuscus</name>
    <dbReference type="NCBI Taxonomy" id="1629062"/>
    <lineage>
        <taxon>Bacteria</taxon>
        <taxon>Bacillati</taxon>
        <taxon>Actinomycetota</taxon>
        <taxon>Actinomycetes</taxon>
        <taxon>Geodermatophilales</taxon>
        <taxon>Antricoccaceae</taxon>
        <taxon>Antricoccus</taxon>
    </lineage>
</organism>
<proteinExistence type="inferred from homology"/>
<gene>
    <name evidence="8" type="ORF">CLV47_11442</name>
</gene>
<dbReference type="PANTHER" id="PTHR30290">
    <property type="entry name" value="PERIPLASMIC BINDING COMPONENT OF ABC TRANSPORTER"/>
    <property type="match status" value="1"/>
</dbReference>
<comment type="subcellular location">
    <subcellularLocation>
        <location evidence="1">Cell membrane</location>
        <topology evidence="1">Lipid-anchor</topology>
    </subcellularLocation>
</comment>
<dbReference type="SUPFAM" id="SSF53850">
    <property type="entry name" value="Periplasmic binding protein-like II"/>
    <property type="match status" value="1"/>
</dbReference>
<evidence type="ECO:0000259" key="7">
    <source>
        <dbReference type="Pfam" id="PF00496"/>
    </source>
</evidence>
<feature type="domain" description="Solute-binding protein family 5" evidence="7">
    <location>
        <begin position="102"/>
        <end position="461"/>
    </location>
</feature>
<feature type="signal peptide" evidence="6">
    <location>
        <begin position="1"/>
        <end position="31"/>
    </location>
</feature>
<dbReference type="RefSeq" id="WP_146135398.1">
    <property type="nucleotide sequence ID" value="NZ_PVUE01000014.1"/>
</dbReference>
<feature type="compositionally biased region" description="Polar residues" evidence="5">
    <location>
        <begin position="30"/>
        <end position="43"/>
    </location>
</feature>
<accession>A0A2T0ZWK4</accession>
<dbReference type="GO" id="GO:0043190">
    <property type="term" value="C:ATP-binding cassette (ABC) transporter complex"/>
    <property type="evidence" value="ECO:0007669"/>
    <property type="project" value="InterPro"/>
</dbReference>
<dbReference type="PROSITE" id="PS01040">
    <property type="entry name" value="SBP_BACTERIAL_5"/>
    <property type="match status" value="1"/>
</dbReference>
<dbReference type="PANTHER" id="PTHR30290:SF10">
    <property type="entry name" value="PERIPLASMIC OLIGOPEPTIDE-BINDING PROTEIN-RELATED"/>
    <property type="match status" value="1"/>
</dbReference>
<name>A0A2T0ZWK4_9ACTN</name>
<dbReference type="GO" id="GO:0042597">
    <property type="term" value="C:periplasmic space"/>
    <property type="evidence" value="ECO:0007669"/>
    <property type="project" value="UniProtKB-ARBA"/>
</dbReference>
<reference evidence="8 9" key="1">
    <citation type="submission" date="2018-03" db="EMBL/GenBank/DDBJ databases">
        <title>Genomic Encyclopedia of Archaeal and Bacterial Type Strains, Phase II (KMG-II): from individual species to whole genera.</title>
        <authorList>
            <person name="Goeker M."/>
        </authorList>
    </citation>
    <scope>NUCLEOTIDE SEQUENCE [LARGE SCALE GENOMIC DNA]</scope>
    <source>
        <strain evidence="8 9">DSM 100065</strain>
    </source>
</reference>
<keyword evidence="4 6" id="KW-0732">Signal</keyword>
<evidence type="ECO:0000313" key="9">
    <source>
        <dbReference type="Proteomes" id="UP000237752"/>
    </source>
</evidence>
<dbReference type="AlphaFoldDB" id="A0A2T0ZWK4"/>
<evidence type="ECO:0000256" key="4">
    <source>
        <dbReference type="ARBA" id="ARBA00022729"/>
    </source>
</evidence>
<dbReference type="InterPro" id="IPR030678">
    <property type="entry name" value="Peptide/Ni-bd"/>
</dbReference>
<dbReference type="Proteomes" id="UP000237752">
    <property type="component" value="Unassembled WGS sequence"/>
</dbReference>
<comment type="caution">
    <text evidence="8">The sequence shown here is derived from an EMBL/GenBank/DDBJ whole genome shotgun (WGS) entry which is preliminary data.</text>
</comment>
<evidence type="ECO:0000256" key="3">
    <source>
        <dbReference type="ARBA" id="ARBA00022448"/>
    </source>
</evidence>
<dbReference type="Pfam" id="PF00496">
    <property type="entry name" value="SBP_bac_5"/>
    <property type="match status" value="1"/>
</dbReference>
<dbReference type="OrthoDB" id="9796817at2"/>
<dbReference type="CDD" id="cd00995">
    <property type="entry name" value="PBP2_NikA_DppA_OppA_like"/>
    <property type="match status" value="1"/>
</dbReference>
<dbReference type="InterPro" id="IPR023765">
    <property type="entry name" value="SBP_5_CS"/>
</dbReference>
<protein>
    <submittedName>
        <fullName evidence="8">Peptide/nickel transport system substrate-binding protein</fullName>
    </submittedName>
</protein>
<feature type="region of interest" description="Disordered" evidence="5">
    <location>
        <begin position="30"/>
        <end position="67"/>
    </location>
</feature>
<evidence type="ECO:0000256" key="1">
    <source>
        <dbReference type="ARBA" id="ARBA00004193"/>
    </source>
</evidence>
<feature type="chain" id="PRO_5039256031" evidence="6">
    <location>
        <begin position="32"/>
        <end position="550"/>
    </location>
</feature>
<dbReference type="Gene3D" id="3.40.190.10">
    <property type="entry name" value="Periplasmic binding protein-like II"/>
    <property type="match status" value="1"/>
</dbReference>
<dbReference type="PIRSF" id="PIRSF002741">
    <property type="entry name" value="MppA"/>
    <property type="match status" value="1"/>
</dbReference>
<dbReference type="GO" id="GO:0015833">
    <property type="term" value="P:peptide transport"/>
    <property type="evidence" value="ECO:0007669"/>
    <property type="project" value="TreeGrafter"/>
</dbReference>
<dbReference type="PROSITE" id="PS51257">
    <property type="entry name" value="PROKAR_LIPOPROTEIN"/>
    <property type="match status" value="1"/>
</dbReference>
<evidence type="ECO:0000256" key="6">
    <source>
        <dbReference type="SAM" id="SignalP"/>
    </source>
</evidence>
<dbReference type="EMBL" id="PVUE01000014">
    <property type="protein sequence ID" value="PRZ40745.1"/>
    <property type="molecule type" value="Genomic_DNA"/>
</dbReference>
<dbReference type="InterPro" id="IPR039424">
    <property type="entry name" value="SBP_5"/>
</dbReference>
<dbReference type="Gene3D" id="3.10.105.10">
    <property type="entry name" value="Dipeptide-binding Protein, Domain 3"/>
    <property type="match status" value="1"/>
</dbReference>
<sequence length="550" mass="61193">MHSLNSRAARLLGIFAATLLLTAGCFSGASSSDKTDKNVNQQKDAGPPESGGVMRIPTPSDPPSLDPIKDSSFQTMFAIGYTYSKLVDYKIGKDVPYGTDQLEGDLAEKWDMSKDGLTWTFHLRKGVKWQNVAPVSGREFTSKDVACTISAIKERGHQKADVSAVSSVETPDDYTVIFHLDSPYPDLAYKLAGNNLWMLPCEGTTGQFNMAEQAIGTGPFILKQWVKSKVRNYVKNPDYYVAGKPYLDGVEYDFIPDTAAAIAGFRTGKLDVVATISDMQTVNSVLKTNPDVYLSKELGSPVFVFMNMGEKPFQDIRVRKAIAMAIDREGMMKNVRPGGKLMGPIASSIPGALSQKEFGPLEPYDPKKAKELLAGAGYPDGFETSMMTTTGYGEAVVNEAQWIQQDLAKIGIKAKIDVQDYATYITKSWPNKTYQMGSGLQTPGLTADDYLMNLYYSTGPRNWYNIDDPKLDQMIIDQRKILDPDKRIAELKEIQKYIISNVMNPVMLYQYNQLTLYAGYIHDIYPQPEYGYRHVMNMWMDKTAPTRSGK</sequence>
<comment type="similarity">
    <text evidence="2">Belongs to the bacterial solute-binding protein 5 family.</text>
</comment>
<evidence type="ECO:0000256" key="5">
    <source>
        <dbReference type="SAM" id="MobiDB-lite"/>
    </source>
</evidence>